<gene>
    <name evidence="1" type="ORF">ABZ921_39530</name>
</gene>
<reference evidence="1 2" key="1">
    <citation type="submission" date="2024-06" db="EMBL/GenBank/DDBJ databases">
        <title>The Natural Products Discovery Center: Release of the First 8490 Sequenced Strains for Exploring Actinobacteria Biosynthetic Diversity.</title>
        <authorList>
            <person name="Kalkreuter E."/>
            <person name="Kautsar S.A."/>
            <person name="Yang D."/>
            <person name="Bader C.D."/>
            <person name="Teijaro C.N."/>
            <person name="Fluegel L."/>
            <person name="Davis C.M."/>
            <person name="Simpson J.R."/>
            <person name="Lauterbach L."/>
            <person name="Steele A.D."/>
            <person name="Gui C."/>
            <person name="Meng S."/>
            <person name="Li G."/>
            <person name="Viehrig K."/>
            <person name="Ye F."/>
            <person name="Su P."/>
            <person name="Kiefer A.F."/>
            <person name="Nichols A."/>
            <person name="Cepeda A.J."/>
            <person name="Yan W."/>
            <person name="Fan B."/>
            <person name="Jiang Y."/>
            <person name="Adhikari A."/>
            <person name="Zheng C.-J."/>
            <person name="Schuster L."/>
            <person name="Cowan T.M."/>
            <person name="Smanski M.J."/>
            <person name="Chevrette M.G."/>
            <person name="De Carvalho L.P.S."/>
            <person name="Shen B."/>
        </authorList>
    </citation>
    <scope>NUCLEOTIDE SEQUENCE [LARGE SCALE GENOMIC DNA]</scope>
    <source>
        <strain evidence="1 2">NPDC046838</strain>
    </source>
</reference>
<protein>
    <submittedName>
        <fullName evidence="1">Uncharacterized protein</fullName>
    </submittedName>
</protein>
<accession>A0ABV3C1P3</accession>
<organism evidence="1 2">
    <name type="scientific">Streptomyces atriruber</name>
    <dbReference type="NCBI Taxonomy" id="545121"/>
    <lineage>
        <taxon>Bacteria</taxon>
        <taxon>Bacillati</taxon>
        <taxon>Actinomycetota</taxon>
        <taxon>Actinomycetes</taxon>
        <taxon>Kitasatosporales</taxon>
        <taxon>Streptomycetaceae</taxon>
        <taxon>Streptomyces</taxon>
    </lineage>
</organism>
<dbReference type="RefSeq" id="WP_359358201.1">
    <property type="nucleotide sequence ID" value="NZ_JBEYXV010000029.1"/>
</dbReference>
<evidence type="ECO:0000313" key="2">
    <source>
        <dbReference type="Proteomes" id="UP001551176"/>
    </source>
</evidence>
<dbReference type="EMBL" id="JBEYXV010000029">
    <property type="protein sequence ID" value="MEU6826732.1"/>
    <property type="molecule type" value="Genomic_DNA"/>
</dbReference>
<keyword evidence="2" id="KW-1185">Reference proteome</keyword>
<comment type="caution">
    <text evidence="1">The sequence shown here is derived from an EMBL/GenBank/DDBJ whole genome shotgun (WGS) entry which is preliminary data.</text>
</comment>
<name>A0ABV3C1P3_9ACTN</name>
<sequence length="192" mass="19942">MSGLLRRLAVATAGMTVLAAAVWGAYGLTGLQEGGSSGEAVTLYDPRDARQVAGTADDVFAGTVVRRSGERDVYGVFSDLYAVRVGHVFKGQLRGTVAVSYEQGHEPLAEGSSYVFATGRVPDGRSHAVLLETTLTPITGLTAPAHAPSPDSAPTSASASVPAMSAVTAPAGRTVAEYWTWAVRHEIDVSPR</sequence>
<dbReference type="Proteomes" id="UP001551176">
    <property type="component" value="Unassembled WGS sequence"/>
</dbReference>
<proteinExistence type="predicted"/>
<evidence type="ECO:0000313" key="1">
    <source>
        <dbReference type="EMBL" id="MEU6826732.1"/>
    </source>
</evidence>